<evidence type="ECO:0000313" key="2">
    <source>
        <dbReference type="EMBL" id="MFC5892230.1"/>
    </source>
</evidence>
<sequence>MARHEERHDSAPRPQEHPAGRPDTPTDETRWHKPDYQVVEASLEVSAYYLTQR</sequence>
<comment type="caution">
    <text evidence="2">The sequence shown here is derived from an EMBL/GenBank/DDBJ whole genome shotgun (WGS) entry which is preliminary data.</text>
</comment>
<name>A0ABW1FDF5_9ACTN</name>
<feature type="compositionally biased region" description="Basic and acidic residues" evidence="1">
    <location>
        <begin position="1"/>
        <end position="20"/>
    </location>
</feature>
<evidence type="ECO:0000313" key="3">
    <source>
        <dbReference type="Proteomes" id="UP001596241"/>
    </source>
</evidence>
<dbReference type="RefSeq" id="WP_345087379.1">
    <property type="nucleotide sequence ID" value="NZ_BAAAWG010000013.1"/>
</dbReference>
<proteinExistence type="predicted"/>
<gene>
    <name evidence="2" type="ORF">ACFP3M_05295</name>
</gene>
<feature type="region of interest" description="Disordered" evidence="1">
    <location>
        <begin position="1"/>
        <end position="34"/>
    </location>
</feature>
<protein>
    <submittedName>
        <fullName evidence="2">Pyrroloquinoline quinone peptide PqqA</fullName>
    </submittedName>
</protein>
<organism evidence="2 3">
    <name type="scientific">Streptomyces ramulosus</name>
    <dbReference type="NCBI Taxonomy" id="47762"/>
    <lineage>
        <taxon>Bacteria</taxon>
        <taxon>Bacillati</taxon>
        <taxon>Actinomycetota</taxon>
        <taxon>Actinomycetes</taxon>
        <taxon>Kitasatosporales</taxon>
        <taxon>Streptomycetaceae</taxon>
        <taxon>Streptomyces</taxon>
    </lineage>
</organism>
<reference evidence="3" key="1">
    <citation type="journal article" date="2019" name="Int. J. Syst. Evol. Microbiol.">
        <title>The Global Catalogue of Microorganisms (GCM) 10K type strain sequencing project: providing services to taxonomists for standard genome sequencing and annotation.</title>
        <authorList>
            <consortium name="The Broad Institute Genomics Platform"/>
            <consortium name="The Broad Institute Genome Sequencing Center for Infectious Disease"/>
            <person name="Wu L."/>
            <person name="Ma J."/>
        </authorList>
    </citation>
    <scope>NUCLEOTIDE SEQUENCE [LARGE SCALE GENOMIC DNA]</scope>
    <source>
        <strain evidence="3">CGMCC 1.15809</strain>
    </source>
</reference>
<accession>A0ABW1FDF5</accession>
<keyword evidence="3" id="KW-1185">Reference proteome</keyword>
<dbReference type="Proteomes" id="UP001596241">
    <property type="component" value="Unassembled WGS sequence"/>
</dbReference>
<evidence type="ECO:0000256" key="1">
    <source>
        <dbReference type="SAM" id="MobiDB-lite"/>
    </source>
</evidence>
<dbReference type="EMBL" id="JBHSPW010000002">
    <property type="protein sequence ID" value="MFC5892230.1"/>
    <property type="molecule type" value="Genomic_DNA"/>
</dbReference>